<evidence type="ECO:0000256" key="1">
    <source>
        <dbReference type="SAM" id="MobiDB-lite"/>
    </source>
</evidence>
<keyword evidence="3" id="KW-1185">Reference proteome</keyword>
<name>A0AAV4WG28_9ARAC</name>
<feature type="region of interest" description="Disordered" evidence="1">
    <location>
        <begin position="1"/>
        <end position="22"/>
    </location>
</feature>
<dbReference type="EMBL" id="BPLQ01014663">
    <property type="protein sequence ID" value="GIY81697.1"/>
    <property type="molecule type" value="Genomic_DNA"/>
</dbReference>
<accession>A0AAV4WG28</accession>
<feature type="compositionally biased region" description="Polar residues" evidence="1">
    <location>
        <begin position="42"/>
        <end position="61"/>
    </location>
</feature>
<comment type="caution">
    <text evidence="2">The sequence shown here is derived from an EMBL/GenBank/DDBJ whole genome shotgun (WGS) entry which is preliminary data.</text>
</comment>
<evidence type="ECO:0000313" key="3">
    <source>
        <dbReference type="Proteomes" id="UP001054837"/>
    </source>
</evidence>
<reference evidence="2 3" key="1">
    <citation type="submission" date="2021-06" db="EMBL/GenBank/DDBJ databases">
        <title>Caerostris darwini draft genome.</title>
        <authorList>
            <person name="Kono N."/>
            <person name="Arakawa K."/>
        </authorList>
    </citation>
    <scope>NUCLEOTIDE SEQUENCE [LARGE SCALE GENOMIC DNA]</scope>
</reference>
<dbReference type="AlphaFoldDB" id="A0AAV4WG28"/>
<evidence type="ECO:0000313" key="2">
    <source>
        <dbReference type="EMBL" id="GIY81697.1"/>
    </source>
</evidence>
<protein>
    <submittedName>
        <fullName evidence="2">Uncharacterized protein</fullName>
    </submittedName>
</protein>
<gene>
    <name evidence="2" type="ORF">CDAR_81681</name>
</gene>
<dbReference type="Proteomes" id="UP001054837">
    <property type="component" value="Unassembled WGS sequence"/>
</dbReference>
<feature type="region of interest" description="Disordered" evidence="1">
    <location>
        <begin position="37"/>
        <end position="61"/>
    </location>
</feature>
<organism evidence="2 3">
    <name type="scientific">Caerostris darwini</name>
    <dbReference type="NCBI Taxonomy" id="1538125"/>
    <lineage>
        <taxon>Eukaryota</taxon>
        <taxon>Metazoa</taxon>
        <taxon>Ecdysozoa</taxon>
        <taxon>Arthropoda</taxon>
        <taxon>Chelicerata</taxon>
        <taxon>Arachnida</taxon>
        <taxon>Araneae</taxon>
        <taxon>Araneomorphae</taxon>
        <taxon>Entelegynae</taxon>
        <taxon>Araneoidea</taxon>
        <taxon>Araneidae</taxon>
        <taxon>Caerostris</taxon>
    </lineage>
</organism>
<sequence length="93" mass="10380">MKRSRKMAPTISKRNKPGEVIETSNSYDVLEVEEITTDDPSNDITSAPSMQNSVNNNDISGMNSIHIDEEFLPSRSPSRKIDLDASPPYLLIE</sequence>
<proteinExistence type="predicted"/>